<reference evidence="1 2" key="2">
    <citation type="journal article" date="2022" name="Mol. Ecol. Resour.">
        <title>The genomes of chicory, endive, great burdock and yacon provide insights into Asteraceae paleo-polyploidization history and plant inulin production.</title>
        <authorList>
            <person name="Fan W."/>
            <person name="Wang S."/>
            <person name="Wang H."/>
            <person name="Wang A."/>
            <person name="Jiang F."/>
            <person name="Liu H."/>
            <person name="Zhao H."/>
            <person name="Xu D."/>
            <person name="Zhang Y."/>
        </authorList>
    </citation>
    <scope>NUCLEOTIDE SEQUENCE [LARGE SCALE GENOMIC DNA]</scope>
    <source>
        <strain evidence="2">cv. Niubang</strain>
    </source>
</reference>
<accession>A0ACB9EG74</accession>
<organism evidence="1 2">
    <name type="scientific">Arctium lappa</name>
    <name type="common">Greater burdock</name>
    <name type="synonym">Lappa major</name>
    <dbReference type="NCBI Taxonomy" id="4217"/>
    <lineage>
        <taxon>Eukaryota</taxon>
        <taxon>Viridiplantae</taxon>
        <taxon>Streptophyta</taxon>
        <taxon>Embryophyta</taxon>
        <taxon>Tracheophyta</taxon>
        <taxon>Spermatophyta</taxon>
        <taxon>Magnoliopsida</taxon>
        <taxon>eudicotyledons</taxon>
        <taxon>Gunneridae</taxon>
        <taxon>Pentapetalae</taxon>
        <taxon>asterids</taxon>
        <taxon>campanulids</taxon>
        <taxon>Asterales</taxon>
        <taxon>Asteraceae</taxon>
        <taxon>Carduoideae</taxon>
        <taxon>Cardueae</taxon>
        <taxon>Arctiinae</taxon>
        <taxon>Arctium</taxon>
    </lineage>
</organism>
<sequence length="192" mass="21410">MEQYSQYLMWVKSKNSILNNSFSHSWEEEAFAEDGRGPLGGFVWPPRSYSCSFCRREFRSAQALGGHMNVHRRERAKLKQSLNGTQQNPNSQQGLLESSNPSFFPSPDSSSMVSSIPILGQESTTVGSPSDAKSCVCDEVLVLGPVETNLYLGFDGCDDEEVMNCKRQKTVVLPMVMGSMEDQVDLELRLAR</sequence>
<reference evidence="2" key="1">
    <citation type="journal article" date="2022" name="Mol. Ecol. Resour.">
        <title>The genomes of chicory, endive, great burdock and yacon provide insights into Asteraceae palaeo-polyploidization history and plant inulin production.</title>
        <authorList>
            <person name="Fan W."/>
            <person name="Wang S."/>
            <person name="Wang H."/>
            <person name="Wang A."/>
            <person name="Jiang F."/>
            <person name="Liu H."/>
            <person name="Zhao H."/>
            <person name="Xu D."/>
            <person name="Zhang Y."/>
        </authorList>
    </citation>
    <scope>NUCLEOTIDE SEQUENCE [LARGE SCALE GENOMIC DNA]</scope>
    <source>
        <strain evidence="2">cv. Niubang</strain>
    </source>
</reference>
<protein>
    <submittedName>
        <fullName evidence="1">Uncharacterized protein</fullName>
    </submittedName>
</protein>
<keyword evidence="2" id="KW-1185">Reference proteome</keyword>
<gene>
    <name evidence="1" type="ORF">L6452_05483</name>
</gene>
<dbReference type="EMBL" id="CM042048">
    <property type="protein sequence ID" value="KAI3757939.1"/>
    <property type="molecule type" value="Genomic_DNA"/>
</dbReference>
<comment type="caution">
    <text evidence="1">The sequence shown here is derived from an EMBL/GenBank/DDBJ whole genome shotgun (WGS) entry which is preliminary data.</text>
</comment>
<dbReference type="Proteomes" id="UP001055879">
    <property type="component" value="Linkage Group LG02"/>
</dbReference>
<proteinExistence type="predicted"/>
<evidence type="ECO:0000313" key="1">
    <source>
        <dbReference type="EMBL" id="KAI3757939.1"/>
    </source>
</evidence>
<evidence type="ECO:0000313" key="2">
    <source>
        <dbReference type="Proteomes" id="UP001055879"/>
    </source>
</evidence>
<name>A0ACB9EG74_ARCLA</name>